<keyword evidence="2 3" id="KW-0040">ANK repeat</keyword>
<dbReference type="RefSeq" id="WP_139251921.1">
    <property type="nucleotide sequence ID" value="NZ_FQZX01000001.1"/>
</dbReference>
<sequence length="537" mass="61169">MNFKKVGQLKNILIALIFASQIMIGQNKSNDLSEALENGTHSQVVTLINEGAALNNSEELLYKATLNSNIEHVKQNYNLLLKSGYKQDEYEYLSAFYSAIVSKNTEVISFLATQPEWNIKNDYKDNQTEIFQRAYTELKENPLTEPSALKTLIDLGIDLKSYRTEQYVFKFAKDCYKGYKEKEAITAFKKLASMGINLNNTHPNGETILHQAARNASDSIYHIFKKLDVDISIRNVNGKTADDIFLTKKIIKSIRLEEFTTLDSLLAQVVDINNEEYLNLVVDNSSKKTVLKKFQTVLKHGYLPNNDISRQGDIELEHCLRVAINSNAIDLMKYIFTLDESLLQKDKLNHFYASAIYALNTFPKKNESAIQLLVDNGLDIHSIKNKKTLLELAKFIFGEDGQKTFKYFISLYPVDLDFQDEQGFTILHYAAQNGNQEQFTFFENLGVDTSIKSNNGKTANESLKSVINGRKAEALLLGSTPYILFLFSSTSLVLSVVFRKKINNVLARIAVSFLDALSIFYIFSTVLFYYKMLRNRH</sequence>
<accession>A0A1M6NGL7</accession>
<dbReference type="STRING" id="228958.SAMN04488007_2045"/>
<evidence type="ECO:0000256" key="3">
    <source>
        <dbReference type="PROSITE-ProRule" id="PRU00023"/>
    </source>
</evidence>
<dbReference type="SUPFAM" id="SSF48403">
    <property type="entry name" value="Ankyrin repeat"/>
    <property type="match status" value="1"/>
</dbReference>
<feature type="repeat" description="ANK" evidence="3">
    <location>
        <begin position="422"/>
        <end position="454"/>
    </location>
</feature>
<reference evidence="6" key="1">
    <citation type="submission" date="2016-11" db="EMBL/GenBank/DDBJ databases">
        <authorList>
            <person name="Varghese N."/>
            <person name="Submissions S."/>
        </authorList>
    </citation>
    <scope>NUCLEOTIDE SEQUENCE [LARGE SCALE GENOMIC DNA]</scope>
    <source>
        <strain evidence="6">DSM 16478</strain>
    </source>
</reference>
<evidence type="ECO:0000313" key="6">
    <source>
        <dbReference type="Proteomes" id="UP000184314"/>
    </source>
</evidence>
<dbReference type="InterPro" id="IPR002110">
    <property type="entry name" value="Ankyrin_rpt"/>
</dbReference>
<dbReference type="PANTHER" id="PTHR24198">
    <property type="entry name" value="ANKYRIN REPEAT AND PROTEIN KINASE DOMAIN-CONTAINING PROTEIN"/>
    <property type="match status" value="1"/>
</dbReference>
<dbReference type="EMBL" id="FQZX01000001">
    <property type="protein sequence ID" value="SHJ94766.1"/>
    <property type="molecule type" value="Genomic_DNA"/>
</dbReference>
<dbReference type="PROSITE" id="PS50088">
    <property type="entry name" value="ANK_REPEAT"/>
    <property type="match status" value="1"/>
</dbReference>
<dbReference type="SMART" id="SM00248">
    <property type="entry name" value="ANK"/>
    <property type="match status" value="6"/>
</dbReference>
<evidence type="ECO:0000256" key="1">
    <source>
        <dbReference type="ARBA" id="ARBA00022737"/>
    </source>
</evidence>
<dbReference type="AlphaFoldDB" id="A0A1M6NGL7"/>
<feature type="transmembrane region" description="Helical" evidence="4">
    <location>
        <begin position="474"/>
        <end position="497"/>
    </location>
</feature>
<dbReference type="InterPro" id="IPR036770">
    <property type="entry name" value="Ankyrin_rpt-contain_sf"/>
</dbReference>
<evidence type="ECO:0000313" key="5">
    <source>
        <dbReference type="EMBL" id="SHJ94766.1"/>
    </source>
</evidence>
<feature type="transmembrane region" description="Helical" evidence="4">
    <location>
        <begin position="509"/>
        <end position="530"/>
    </location>
</feature>
<keyword evidence="4" id="KW-0472">Membrane</keyword>
<evidence type="ECO:0000256" key="2">
    <source>
        <dbReference type="ARBA" id="ARBA00023043"/>
    </source>
</evidence>
<organism evidence="5 6">
    <name type="scientific">Maribacter aquivivus</name>
    <dbReference type="NCBI Taxonomy" id="228958"/>
    <lineage>
        <taxon>Bacteria</taxon>
        <taxon>Pseudomonadati</taxon>
        <taxon>Bacteroidota</taxon>
        <taxon>Flavobacteriia</taxon>
        <taxon>Flavobacteriales</taxon>
        <taxon>Flavobacteriaceae</taxon>
        <taxon>Maribacter</taxon>
    </lineage>
</organism>
<dbReference type="Proteomes" id="UP000184314">
    <property type="component" value="Unassembled WGS sequence"/>
</dbReference>
<keyword evidence="6" id="KW-1185">Reference proteome</keyword>
<dbReference type="Gene3D" id="1.25.40.20">
    <property type="entry name" value="Ankyrin repeat-containing domain"/>
    <property type="match status" value="2"/>
</dbReference>
<name>A0A1M6NGL7_9FLAO</name>
<proteinExistence type="predicted"/>
<evidence type="ECO:0000256" key="4">
    <source>
        <dbReference type="SAM" id="Phobius"/>
    </source>
</evidence>
<dbReference type="PANTHER" id="PTHR24198:SF165">
    <property type="entry name" value="ANKYRIN REPEAT-CONTAINING PROTEIN-RELATED"/>
    <property type="match status" value="1"/>
</dbReference>
<keyword evidence="4" id="KW-0812">Transmembrane</keyword>
<dbReference type="OrthoDB" id="5657095at2"/>
<protein>
    <submittedName>
        <fullName evidence="5">Uncharacterized protein</fullName>
    </submittedName>
</protein>
<gene>
    <name evidence="5" type="ORF">SAMN04488007_2045</name>
</gene>
<keyword evidence="4" id="KW-1133">Transmembrane helix</keyword>
<keyword evidence="1" id="KW-0677">Repeat</keyword>